<comment type="function">
    <text evidence="1">Multidrug efflux pump.</text>
</comment>
<evidence type="ECO:0000256" key="2">
    <source>
        <dbReference type="ARBA" id="ARBA00004651"/>
    </source>
</evidence>
<feature type="transmembrane region" description="Helical" evidence="13">
    <location>
        <begin position="28"/>
        <end position="49"/>
    </location>
</feature>
<evidence type="ECO:0000256" key="7">
    <source>
        <dbReference type="ARBA" id="ARBA00022475"/>
    </source>
</evidence>
<evidence type="ECO:0000256" key="1">
    <source>
        <dbReference type="ARBA" id="ARBA00003408"/>
    </source>
</evidence>
<dbReference type="Pfam" id="PF01554">
    <property type="entry name" value="MatE"/>
    <property type="match status" value="2"/>
</dbReference>
<evidence type="ECO:0000256" key="13">
    <source>
        <dbReference type="SAM" id="Phobius"/>
    </source>
</evidence>
<gene>
    <name evidence="14" type="ORF">ETP43_15505</name>
</gene>
<comment type="similarity">
    <text evidence="3">Belongs to the multi antimicrobial extrusion (MATE) (TC 2.A.66.1) family.</text>
</comment>
<feature type="transmembrane region" description="Helical" evidence="13">
    <location>
        <begin position="372"/>
        <end position="393"/>
    </location>
</feature>
<feature type="transmembrane region" description="Helical" evidence="13">
    <location>
        <begin position="140"/>
        <end position="161"/>
    </location>
</feature>
<evidence type="ECO:0000256" key="11">
    <source>
        <dbReference type="ARBA" id="ARBA00023136"/>
    </source>
</evidence>
<comment type="subcellular location">
    <subcellularLocation>
        <location evidence="2">Cell membrane</location>
        <topology evidence="2">Multi-pass membrane protein</topology>
    </subcellularLocation>
</comment>
<keyword evidence="10" id="KW-0406">Ion transport</keyword>
<keyword evidence="6" id="KW-0050">Antiport</keyword>
<evidence type="ECO:0000313" key="15">
    <source>
        <dbReference type="Proteomes" id="UP000290106"/>
    </source>
</evidence>
<accession>A0A4Q1RLZ2</accession>
<dbReference type="GO" id="GO:0015297">
    <property type="term" value="F:antiporter activity"/>
    <property type="evidence" value="ECO:0007669"/>
    <property type="project" value="UniProtKB-KW"/>
</dbReference>
<protein>
    <recommendedName>
        <fullName evidence="4">Probable multidrug resistance protein NorM</fullName>
    </recommendedName>
    <alternativeName>
        <fullName evidence="12">Multidrug-efflux transporter</fullName>
    </alternativeName>
</protein>
<dbReference type="PANTHER" id="PTHR43298">
    <property type="entry name" value="MULTIDRUG RESISTANCE PROTEIN NORM-RELATED"/>
    <property type="match status" value="1"/>
</dbReference>
<feature type="transmembrane region" description="Helical" evidence="13">
    <location>
        <begin position="173"/>
        <end position="192"/>
    </location>
</feature>
<feature type="transmembrane region" description="Helical" evidence="13">
    <location>
        <begin position="336"/>
        <end position="360"/>
    </location>
</feature>
<keyword evidence="7" id="KW-1003">Cell membrane</keyword>
<dbReference type="InterPro" id="IPR002528">
    <property type="entry name" value="MATE_fam"/>
</dbReference>
<dbReference type="GO" id="GO:0005886">
    <property type="term" value="C:plasma membrane"/>
    <property type="evidence" value="ECO:0007669"/>
    <property type="project" value="UniProtKB-SubCell"/>
</dbReference>
<dbReference type="EMBL" id="SDKC01000001">
    <property type="protein sequence ID" value="RXS76809.1"/>
    <property type="molecule type" value="Genomic_DNA"/>
</dbReference>
<evidence type="ECO:0000256" key="10">
    <source>
        <dbReference type="ARBA" id="ARBA00023065"/>
    </source>
</evidence>
<dbReference type="NCBIfam" id="TIGR00797">
    <property type="entry name" value="matE"/>
    <property type="match status" value="1"/>
</dbReference>
<dbReference type="InterPro" id="IPR050222">
    <property type="entry name" value="MATE_MdtK"/>
</dbReference>
<proteinExistence type="inferred from homology"/>
<evidence type="ECO:0000256" key="5">
    <source>
        <dbReference type="ARBA" id="ARBA00022448"/>
    </source>
</evidence>
<keyword evidence="5" id="KW-0813">Transport</keyword>
<sequence>MEGHSVSGESRKNGWVEQKKELTKVLKIAWPAVFESFFISLAGMIDVYMVSGLGSEAVASVGLTTQPKFLGLSLFFAMNVAIAAIVARRTGEKDKRRANETLAEAILLTILFGTVITVACVSLAGWLMEKCGSAPDTHDGAVIYFQIIMGGMIFNIISMVINAAQRGAGNTKIAMYTNTISSIVNIIGNYLLIGGHLGFPKLGIRGAALATVLGTVVGCTISVMSLFRKDSFLSIPYIIKEGLWKRFESVKIILKLSSSTFVEQILMRIGFMSTAVMAADMGTAAMAAHQVGMNALSLSFSFGDGMQAAAVALIGQSLGSKEPQEAKRHGMTCEKVALVMAVFMSMFYLFCGKWLFGLFFAEAHIVEIGVRISRILIVIVLFQICQVVFTGALRGAGDVVYTMISSTISVTFVRTAVSYICCYIVGWGIYGIWMGIVADQFCRLMLSGIRFRSGKWMKIKI</sequence>
<name>A0A4Q1RLZ2_9FIRM</name>
<keyword evidence="11 13" id="KW-0472">Membrane</keyword>
<evidence type="ECO:0000313" key="14">
    <source>
        <dbReference type="EMBL" id="RXS76809.1"/>
    </source>
</evidence>
<dbReference type="PANTHER" id="PTHR43298:SF2">
    <property type="entry name" value="FMN_FAD EXPORTER YEEO-RELATED"/>
    <property type="match status" value="1"/>
</dbReference>
<dbReference type="GO" id="GO:0042910">
    <property type="term" value="F:xenobiotic transmembrane transporter activity"/>
    <property type="evidence" value="ECO:0007669"/>
    <property type="project" value="InterPro"/>
</dbReference>
<dbReference type="OrthoDB" id="62420at2"/>
<dbReference type="InterPro" id="IPR048279">
    <property type="entry name" value="MdtK-like"/>
</dbReference>
<feature type="transmembrane region" description="Helical" evidence="13">
    <location>
        <begin position="69"/>
        <end position="87"/>
    </location>
</feature>
<dbReference type="CDD" id="cd13137">
    <property type="entry name" value="MATE_NorM_like"/>
    <property type="match status" value="1"/>
</dbReference>
<keyword evidence="15" id="KW-1185">Reference proteome</keyword>
<evidence type="ECO:0000256" key="12">
    <source>
        <dbReference type="ARBA" id="ARBA00031636"/>
    </source>
</evidence>
<dbReference type="AlphaFoldDB" id="A0A4Q1RLZ2"/>
<evidence type="ECO:0000256" key="8">
    <source>
        <dbReference type="ARBA" id="ARBA00022692"/>
    </source>
</evidence>
<evidence type="ECO:0000256" key="6">
    <source>
        <dbReference type="ARBA" id="ARBA00022449"/>
    </source>
</evidence>
<keyword evidence="9 13" id="KW-1133">Transmembrane helix</keyword>
<evidence type="ECO:0000256" key="4">
    <source>
        <dbReference type="ARBA" id="ARBA00020268"/>
    </source>
</evidence>
<feature type="transmembrane region" description="Helical" evidence="13">
    <location>
        <begin position="204"/>
        <end position="227"/>
    </location>
</feature>
<evidence type="ECO:0000256" key="3">
    <source>
        <dbReference type="ARBA" id="ARBA00010199"/>
    </source>
</evidence>
<reference evidence="14 15" key="1">
    <citation type="submission" date="2019-01" db="EMBL/GenBank/DDBJ databases">
        <title>Blautia sp. nov. KGMB01111 isolated human feces.</title>
        <authorList>
            <person name="Park J.-E."/>
            <person name="Kim J.-S."/>
            <person name="Park S.-H."/>
        </authorList>
    </citation>
    <scope>NUCLEOTIDE SEQUENCE [LARGE SCALE GENOMIC DNA]</scope>
    <source>
        <strain evidence="14 15">KGMB01111</strain>
    </source>
</reference>
<comment type="caution">
    <text evidence="14">The sequence shown here is derived from an EMBL/GenBank/DDBJ whole genome shotgun (WGS) entry which is preliminary data.</text>
</comment>
<dbReference type="GO" id="GO:0006811">
    <property type="term" value="P:monoatomic ion transport"/>
    <property type="evidence" value="ECO:0007669"/>
    <property type="project" value="UniProtKB-KW"/>
</dbReference>
<dbReference type="PIRSF" id="PIRSF006603">
    <property type="entry name" value="DinF"/>
    <property type="match status" value="1"/>
</dbReference>
<organism evidence="14 15">
    <name type="scientific">Blautia faecicola</name>
    <dbReference type="NCBI Taxonomy" id="2509240"/>
    <lineage>
        <taxon>Bacteria</taxon>
        <taxon>Bacillati</taxon>
        <taxon>Bacillota</taxon>
        <taxon>Clostridia</taxon>
        <taxon>Lachnospirales</taxon>
        <taxon>Lachnospiraceae</taxon>
        <taxon>Blautia</taxon>
    </lineage>
</organism>
<keyword evidence="8 13" id="KW-0812">Transmembrane</keyword>
<dbReference type="Proteomes" id="UP000290106">
    <property type="component" value="Unassembled WGS sequence"/>
</dbReference>
<feature type="transmembrane region" description="Helical" evidence="13">
    <location>
        <begin position="107"/>
        <end position="128"/>
    </location>
</feature>
<evidence type="ECO:0000256" key="9">
    <source>
        <dbReference type="ARBA" id="ARBA00022989"/>
    </source>
</evidence>